<evidence type="ECO:0008006" key="4">
    <source>
        <dbReference type="Google" id="ProtNLM"/>
    </source>
</evidence>
<dbReference type="RefSeq" id="WP_092992639.1">
    <property type="nucleotide sequence ID" value="NZ_FMWD01000002.1"/>
</dbReference>
<keyword evidence="1" id="KW-0812">Transmembrane</keyword>
<feature type="transmembrane region" description="Helical" evidence="1">
    <location>
        <begin position="39"/>
        <end position="58"/>
    </location>
</feature>
<dbReference type="OrthoDB" id="9181767at2"/>
<accession>A0A1G5PSH8</accession>
<evidence type="ECO:0000256" key="1">
    <source>
        <dbReference type="SAM" id="Phobius"/>
    </source>
</evidence>
<protein>
    <recommendedName>
        <fullName evidence="4">Cytochrome C oxidase subunit IV</fullName>
    </recommendedName>
</protein>
<sequence length="98" mass="10698">MREKPLSFAFLTMAWLALVALTLLSLGLGEWFGAAPWLPLLMAAVMWAKGIIVAGCFIESGVAHPFIRHLVRIFVALSPLALVITAFFGDDIARWSAL</sequence>
<evidence type="ECO:0000313" key="3">
    <source>
        <dbReference type="Proteomes" id="UP000199648"/>
    </source>
</evidence>
<name>A0A1G5PSH8_9GAMM</name>
<organism evidence="2 3">
    <name type="scientific">Thiohalomonas denitrificans</name>
    <dbReference type="NCBI Taxonomy" id="415747"/>
    <lineage>
        <taxon>Bacteria</taxon>
        <taxon>Pseudomonadati</taxon>
        <taxon>Pseudomonadota</taxon>
        <taxon>Gammaproteobacteria</taxon>
        <taxon>Thiohalomonadales</taxon>
        <taxon>Thiohalomonadaceae</taxon>
        <taxon>Thiohalomonas</taxon>
    </lineage>
</organism>
<feature type="transmembrane region" description="Helical" evidence="1">
    <location>
        <begin position="70"/>
        <end position="89"/>
    </location>
</feature>
<evidence type="ECO:0000313" key="2">
    <source>
        <dbReference type="EMBL" id="SCZ52160.1"/>
    </source>
</evidence>
<dbReference type="AlphaFoldDB" id="A0A1G5PSH8"/>
<dbReference type="EMBL" id="FMWD01000002">
    <property type="protein sequence ID" value="SCZ52160.1"/>
    <property type="molecule type" value="Genomic_DNA"/>
</dbReference>
<keyword evidence="3" id="KW-1185">Reference proteome</keyword>
<dbReference type="Proteomes" id="UP000199648">
    <property type="component" value="Unassembled WGS sequence"/>
</dbReference>
<gene>
    <name evidence="2" type="ORF">SAMN03097708_00684</name>
</gene>
<proteinExistence type="predicted"/>
<keyword evidence="1" id="KW-1133">Transmembrane helix</keyword>
<dbReference type="STRING" id="415747.SAMN03097708_00684"/>
<keyword evidence="1" id="KW-0472">Membrane</keyword>
<reference evidence="2 3" key="1">
    <citation type="submission" date="2016-10" db="EMBL/GenBank/DDBJ databases">
        <authorList>
            <person name="de Groot N.N."/>
        </authorList>
    </citation>
    <scope>NUCLEOTIDE SEQUENCE [LARGE SCALE GENOMIC DNA]</scope>
    <source>
        <strain evidence="2 3">HLD2</strain>
    </source>
</reference>